<accession>A0A6J7KUW9</accession>
<sequence length="352" mass="37747">MAPLEEALAALPAGVGSVEFRSDRRSADRLGLLGADATSVIERGAAYADRLRDVPPSDFAAASSLAPFVEEMTTGGAPFSQLDVEWSIRAQQGSSREESTSTEIIRLSDEVDLTAPYADLASAGFEQRSEGAWEAFHLDGMAADHVDIFNASLIADRYPSRFFPVVRIHASSHLVALGDVSGLDPAGTEDKTGLASMLETDGLQDLEWVAMKTSAFFYCNAPVDRATSNRATPGRIAVWEERFGIPELGRPEFTVISRAPGEDVIHRSVFADTEAAESALAARERLYSGVGLEDSFALGVLMPADGNESPYDPGWTMVRRSNVIEVRHNQGRPLAALQTYASGGVGFDTCAL</sequence>
<organism evidence="1">
    <name type="scientific">freshwater metagenome</name>
    <dbReference type="NCBI Taxonomy" id="449393"/>
    <lineage>
        <taxon>unclassified sequences</taxon>
        <taxon>metagenomes</taxon>
        <taxon>ecological metagenomes</taxon>
    </lineage>
</organism>
<protein>
    <submittedName>
        <fullName evidence="1">Unannotated protein</fullName>
    </submittedName>
</protein>
<gene>
    <name evidence="1" type="ORF">UFOPK3662_03046</name>
</gene>
<dbReference type="AlphaFoldDB" id="A0A6J7KUW9"/>
<dbReference type="EMBL" id="CAFBMW010000031">
    <property type="protein sequence ID" value="CAB4958302.1"/>
    <property type="molecule type" value="Genomic_DNA"/>
</dbReference>
<evidence type="ECO:0000313" key="1">
    <source>
        <dbReference type="EMBL" id="CAB4958302.1"/>
    </source>
</evidence>
<reference evidence="1" key="1">
    <citation type="submission" date="2020-05" db="EMBL/GenBank/DDBJ databases">
        <authorList>
            <person name="Chiriac C."/>
            <person name="Salcher M."/>
            <person name="Ghai R."/>
            <person name="Kavagutti S V."/>
        </authorList>
    </citation>
    <scope>NUCLEOTIDE SEQUENCE</scope>
</reference>
<name>A0A6J7KUW9_9ZZZZ</name>
<proteinExistence type="predicted"/>